<proteinExistence type="predicted"/>
<name>A0A1I7ZGQ3_9BILA</name>
<evidence type="ECO:0000313" key="1">
    <source>
        <dbReference type="Proteomes" id="UP000095287"/>
    </source>
</evidence>
<dbReference type="Proteomes" id="UP000095287">
    <property type="component" value="Unplaced"/>
</dbReference>
<accession>A0A1I7ZGQ3</accession>
<sequence length="78" mass="9021">MSTSQHESELLKKFKNYLKERGTDISHCTGGDELLDFLEIELQGQPQEVIRQVEANILKCLTELIEKYQMEQQPAGLR</sequence>
<keyword evidence="1" id="KW-1185">Reference proteome</keyword>
<organism evidence="1 2">
    <name type="scientific">Steinernema glaseri</name>
    <dbReference type="NCBI Taxonomy" id="37863"/>
    <lineage>
        <taxon>Eukaryota</taxon>
        <taxon>Metazoa</taxon>
        <taxon>Ecdysozoa</taxon>
        <taxon>Nematoda</taxon>
        <taxon>Chromadorea</taxon>
        <taxon>Rhabditida</taxon>
        <taxon>Tylenchina</taxon>
        <taxon>Panagrolaimomorpha</taxon>
        <taxon>Strongyloidoidea</taxon>
        <taxon>Steinernematidae</taxon>
        <taxon>Steinernema</taxon>
    </lineage>
</organism>
<dbReference type="WBParaSite" id="L893_g26369.t1">
    <property type="protein sequence ID" value="L893_g26369.t1"/>
    <property type="gene ID" value="L893_g26369"/>
</dbReference>
<dbReference type="AlphaFoldDB" id="A0A1I7ZGQ3"/>
<protein>
    <submittedName>
        <fullName evidence="2">Uncharacterized protein</fullName>
    </submittedName>
</protein>
<reference evidence="2" key="1">
    <citation type="submission" date="2016-11" db="UniProtKB">
        <authorList>
            <consortium name="WormBaseParasite"/>
        </authorList>
    </citation>
    <scope>IDENTIFICATION</scope>
</reference>
<evidence type="ECO:0000313" key="2">
    <source>
        <dbReference type="WBParaSite" id="L893_g26369.t1"/>
    </source>
</evidence>